<keyword evidence="3" id="KW-1185">Reference proteome</keyword>
<evidence type="ECO:0000259" key="1">
    <source>
        <dbReference type="PROSITE" id="PS51462"/>
    </source>
</evidence>
<feature type="domain" description="Nudix hydrolase" evidence="1">
    <location>
        <begin position="2"/>
        <end position="138"/>
    </location>
</feature>
<dbReference type="PROSITE" id="PS51462">
    <property type="entry name" value="NUDIX"/>
    <property type="match status" value="1"/>
</dbReference>
<dbReference type="RefSeq" id="WP_012159636.1">
    <property type="nucleotide sequence ID" value="NC_009922.1"/>
</dbReference>
<dbReference type="SUPFAM" id="SSF55811">
    <property type="entry name" value="Nudix"/>
    <property type="match status" value="1"/>
</dbReference>
<organism evidence="2 3">
    <name type="scientific">Alkaliphilus oremlandii (strain OhILAs)</name>
    <name type="common">Clostridium oremlandii (strain OhILAs)</name>
    <dbReference type="NCBI Taxonomy" id="350688"/>
    <lineage>
        <taxon>Bacteria</taxon>
        <taxon>Bacillati</taxon>
        <taxon>Bacillota</taxon>
        <taxon>Clostridia</taxon>
        <taxon>Peptostreptococcales</taxon>
        <taxon>Natronincolaceae</taxon>
        <taxon>Alkaliphilus</taxon>
    </lineage>
</organism>
<dbReference type="AlphaFoldDB" id="A8MHP2"/>
<gene>
    <name evidence="2" type="ordered locus">Clos_1784</name>
</gene>
<evidence type="ECO:0000313" key="2">
    <source>
        <dbReference type="EMBL" id="ABW19324.1"/>
    </source>
</evidence>
<dbReference type="GO" id="GO:0016787">
    <property type="term" value="F:hydrolase activity"/>
    <property type="evidence" value="ECO:0007669"/>
    <property type="project" value="UniProtKB-KW"/>
</dbReference>
<evidence type="ECO:0000313" key="3">
    <source>
        <dbReference type="Proteomes" id="UP000000269"/>
    </source>
</evidence>
<dbReference type="Gene3D" id="3.90.79.10">
    <property type="entry name" value="Nucleoside Triphosphate Pyrophosphohydrolase"/>
    <property type="match status" value="1"/>
</dbReference>
<name>A8MHP2_ALKOO</name>
<protein>
    <submittedName>
        <fullName evidence="2">NUDIX hydrolase</fullName>
    </submittedName>
</protein>
<dbReference type="OrthoDB" id="1848782at2"/>
<keyword evidence="2" id="KW-0378">Hydrolase</keyword>
<reference evidence="3" key="1">
    <citation type="submission" date="2007-10" db="EMBL/GenBank/DDBJ databases">
        <title>Complete genome of Alkaliphilus oremlandii OhILAs.</title>
        <authorList>
            <person name="Copeland A."/>
            <person name="Lucas S."/>
            <person name="Lapidus A."/>
            <person name="Barry K."/>
            <person name="Detter J.C."/>
            <person name="Glavina del Rio T."/>
            <person name="Hammon N."/>
            <person name="Israni S."/>
            <person name="Dalin E."/>
            <person name="Tice H."/>
            <person name="Pitluck S."/>
            <person name="Chain P."/>
            <person name="Malfatti S."/>
            <person name="Shin M."/>
            <person name="Vergez L."/>
            <person name="Schmutz J."/>
            <person name="Larimer F."/>
            <person name="Land M."/>
            <person name="Hauser L."/>
            <person name="Kyrpides N."/>
            <person name="Mikhailova N."/>
            <person name="Stolz J.F."/>
            <person name="Dawson A."/>
            <person name="Fisher E."/>
            <person name="Crable B."/>
            <person name="Perera E."/>
            <person name="Lisak J."/>
            <person name="Ranganathan M."/>
            <person name="Basu P."/>
            <person name="Richardson P."/>
        </authorList>
    </citation>
    <scope>NUCLEOTIDE SEQUENCE [LARGE SCALE GENOMIC DNA]</scope>
    <source>
        <strain evidence="3">OhILAs</strain>
    </source>
</reference>
<dbReference type="EMBL" id="CP000853">
    <property type="protein sequence ID" value="ABW19324.1"/>
    <property type="molecule type" value="Genomic_DNA"/>
</dbReference>
<dbReference type="InterPro" id="IPR015797">
    <property type="entry name" value="NUDIX_hydrolase-like_dom_sf"/>
</dbReference>
<dbReference type="Proteomes" id="UP000000269">
    <property type="component" value="Chromosome"/>
</dbReference>
<dbReference type="InterPro" id="IPR000086">
    <property type="entry name" value="NUDIX_hydrolase_dom"/>
</dbReference>
<dbReference type="KEGG" id="aoe:Clos_1784"/>
<accession>A8MHP2</accession>
<dbReference type="eggNOG" id="COG0494">
    <property type="taxonomic scope" value="Bacteria"/>
</dbReference>
<dbReference type="HOGENOM" id="CLU_037162_14_4_9"/>
<dbReference type="Pfam" id="PF00293">
    <property type="entry name" value="NUDIX"/>
    <property type="match status" value="1"/>
</dbReference>
<dbReference type="STRING" id="350688.Clos_1784"/>
<proteinExistence type="predicted"/>
<sequence length="151" mass="17267">MIFRNCAGGVVFYANQVFILKNEKNEWVLPKGVIRNGDLSMDVALCRVKAEAGIDAEILSTAGETSYEFFSVTRKQPVCNKITWFIMHAPNKSFEVDKESGFKDGGFYTIDNALEMITYSQDRSLVNLSYRKYKEIMKKEQERVNELIEVG</sequence>